<gene>
    <name evidence="8" type="ORF">LITE_LOCUS34038</name>
</gene>
<dbReference type="Proteomes" id="UP001154282">
    <property type="component" value="Unassembled WGS sequence"/>
</dbReference>
<evidence type="ECO:0000256" key="6">
    <source>
        <dbReference type="RuleBase" id="RU003718"/>
    </source>
</evidence>
<keyword evidence="9" id="KW-1185">Reference proteome</keyword>
<evidence type="ECO:0000256" key="4">
    <source>
        <dbReference type="ARBA" id="ARBA00022679"/>
    </source>
</evidence>
<dbReference type="EMBL" id="CAMGYJ010000008">
    <property type="protein sequence ID" value="CAI0459503.1"/>
    <property type="molecule type" value="Genomic_DNA"/>
</dbReference>
<dbReference type="CDD" id="cd03784">
    <property type="entry name" value="GT1_Gtf-like"/>
    <property type="match status" value="1"/>
</dbReference>
<dbReference type="EC" id="2.4.1.-" evidence="7"/>
<evidence type="ECO:0000256" key="5">
    <source>
        <dbReference type="ARBA" id="ARBA00047606"/>
    </source>
</evidence>
<sequence length="472" mass="52426">MAANNDQAPPTPCSPPKPHCLIIPYPAQGHINPMLQFSKRLIPRGVRITLVNTRFISKTVANSSSSSAAACSTTIHLATISDGFDEGGFAAAGSTDAYISTFERIGSQTLSQLITDLSETEYPATCVIYDPFIPWCLDVAKRFGLTAAAFFTQSCAVGSIYYHCHKGWLKPPVLEAQTLIPGLPPLEPKDMPSFIYVYGSYPAAFDMLLAQFDNIDKADWVLCNAIYELEQETADWLSKLWPMKTIGPTIPSMYLDQQLQDDKDYGFSIFKPDSKQCMDWLDNKPMGSVIYVSFGSMASLGPEQMEELSHGLKNSNHYFLWVVRASEEAKLPLNFDPSEKGLIVSWCPQLEVLNHCAVGCFVTHCGWNSTLEALSLGVPMVAMPQWTDQGTNAKYIEDVWKMGLRAEADQDGIVKREVVEKCLKEVMAGKKGQEMKRNAEQWKRVMKEAASEGGSSDRNINEFVDSLIHKKL</sequence>
<reference evidence="8" key="1">
    <citation type="submission" date="2022-08" db="EMBL/GenBank/DDBJ databases">
        <authorList>
            <person name="Gutierrez-Valencia J."/>
        </authorList>
    </citation>
    <scope>NUCLEOTIDE SEQUENCE</scope>
</reference>
<dbReference type="Gene3D" id="3.40.50.2000">
    <property type="entry name" value="Glycogen Phosphorylase B"/>
    <property type="match status" value="2"/>
</dbReference>
<comment type="pathway">
    <text evidence="1">Pigment biosynthesis; anthocyanin biosynthesis.</text>
</comment>
<proteinExistence type="inferred from homology"/>
<dbReference type="PANTHER" id="PTHR11926:SF1540">
    <property type="entry name" value="GLYCOSYLTRANSFERASE"/>
    <property type="match status" value="1"/>
</dbReference>
<dbReference type="FunFam" id="3.40.50.2000:FF:000057">
    <property type="entry name" value="Glycosyltransferase"/>
    <property type="match status" value="1"/>
</dbReference>
<accession>A0AAV0NMP0</accession>
<evidence type="ECO:0000313" key="8">
    <source>
        <dbReference type="EMBL" id="CAI0459503.1"/>
    </source>
</evidence>
<evidence type="ECO:0000256" key="3">
    <source>
        <dbReference type="ARBA" id="ARBA00022676"/>
    </source>
</evidence>
<keyword evidence="3 6" id="KW-0328">Glycosyltransferase</keyword>
<dbReference type="GO" id="GO:0080043">
    <property type="term" value="F:quercetin 3-O-glucosyltransferase activity"/>
    <property type="evidence" value="ECO:0007669"/>
    <property type="project" value="TreeGrafter"/>
</dbReference>
<evidence type="ECO:0000256" key="2">
    <source>
        <dbReference type="ARBA" id="ARBA00009995"/>
    </source>
</evidence>
<dbReference type="PANTHER" id="PTHR11926">
    <property type="entry name" value="GLUCOSYL/GLUCURONOSYL TRANSFERASES"/>
    <property type="match status" value="1"/>
</dbReference>
<comment type="catalytic activity">
    <reaction evidence="5">
        <text>an anthocyanidin + UDP-alpha-D-glucose + H(+) = an anthocyanidin 3-O-beta-D-glucoside + UDP</text>
        <dbReference type="Rhea" id="RHEA:20093"/>
        <dbReference type="ChEBI" id="CHEBI:15378"/>
        <dbReference type="ChEBI" id="CHEBI:16307"/>
        <dbReference type="ChEBI" id="CHEBI:58223"/>
        <dbReference type="ChEBI" id="CHEBI:58885"/>
        <dbReference type="ChEBI" id="CHEBI:143576"/>
        <dbReference type="EC" id="2.4.1.115"/>
    </reaction>
</comment>
<dbReference type="InterPro" id="IPR035595">
    <property type="entry name" value="UDP_glycos_trans_CS"/>
</dbReference>
<dbReference type="PROSITE" id="PS00375">
    <property type="entry name" value="UDPGT"/>
    <property type="match status" value="1"/>
</dbReference>
<evidence type="ECO:0000256" key="7">
    <source>
        <dbReference type="RuleBase" id="RU362057"/>
    </source>
</evidence>
<dbReference type="InterPro" id="IPR002213">
    <property type="entry name" value="UDP_glucos_trans"/>
</dbReference>
<protein>
    <recommendedName>
        <fullName evidence="7">Glycosyltransferase</fullName>
        <ecNumber evidence="7">2.4.1.-</ecNumber>
    </recommendedName>
</protein>
<evidence type="ECO:0000256" key="1">
    <source>
        <dbReference type="ARBA" id="ARBA00004935"/>
    </source>
</evidence>
<dbReference type="GO" id="GO:0047213">
    <property type="term" value="F:anthocyanidin 3-O-glucosyltransferase activity"/>
    <property type="evidence" value="ECO:0007669"/>
    <property type="project" value="UniProtKB-EC"/>
</dbReference>
<dbReference type="FunFam" id="3.40.50.2000:FF:000019">
    <property type="entry name" value="Glycosyltransferase"/>
    <property type="match status" value="1"/>
</dbReference>
<evidence type="ECO:0000313" key="9">
    <source>
        <dbReference type="Proteomes" id="UP001154282"/>
    </source>
</evidence>
<organism evidence="8 9">
    <name type="scientific">Linum tenue</name>
    <dbReference type="NCBI Taxonomy" id="586396"/>
    <lineage>
        <taxon>Eukaryota</taxon>
        <taxon>Viridiplantae</taxon>
        <taxon>Streptophyta</taxon>
        <taxon>Embryophyta</taxon>
        <taxon>Tracheophyta</taxon>
        <taxon>Spermatophyta</taxon>
        <taxon>Magnoliopsida</taxon>
        <taxon>eudicotyledons</taxon>
        <taxon>Gunneridae</taxon>
        <taxon>Pentapetalae</taxon>
        <taxon>rosids</taxon>
        <taxon>fabids</taxon>
        <taxon>Malpighiales</taxon>
        <taxon>Linaceae</taxon>
        <taxon>Linum</taxon>
    </lineage>
</organism>
<dbReference type="GO" id="GO:0032787">
    <property type="term" value="P:monocarboxylic acid metabolic process"/>
    <property type="evidence" value="ECO:0007669"/>
    <property type="project" value="UniProtKB-ARBA"/>
</dbReference>
<comment type="similarity">
    <text evidence="2 6">Belongs to the UDP-glycosyltransferase family.</text>
</comment>
<keyword evidence="4 6" id="KW-0808">Transferase</keyword>
<dbReference type="SUPFAM" id="SSF53756">
    <property type="entry name" value="UDP-Glycosyltransferase/glycogen phosphorylase"/>
    <property type="match status" value="1"/>
</dbReference>
<name>A0AAV0NMP0_9ROSI</name>
<dbReference type="AlphaFoldDB" id="A0AAV0NMP0"/>
<dbReference type="GO" id="GO:0080044">
    <property type="term" value="F:quercetin 7-O-glucosyltransferase activity"/>
    <property type="evidence" value="ECO:0007669"/>
    <property type="project" value="TreeGrafter"/>
</dbReference>
<comment type="caution">
    <text evidence="8">The sequence shown here is derived from an EMBL/GenBank/DDBJ whole genome shotgun (WGS) entry which is preliminary data.</text>
</comment>
<dbReference type="Pfam" id="PF00201">
    <property type="entry name" value="UDPGT"/>
    <property type="match status" value="1"/>
</dbReference>